<dbReference type="EMBL" id="BSER01000001">
    <property type="protein sequence ID" value="GLJ94150.1"/>
    <property type="molecule type" value="Genomic_DNA"/>
</dbReference>
<dbReference type="Gene3D" id="1.50.10.10">
    <property type="match status" value="1"/>
</dbReference>
<feature type="region of interest" description="Disordered" evidence="1">
    <location>
        <begin position="63"/>
        <end position="85"/>
    </location>
</feature>
<organism evidence="5 6">
    <name type="scientific">Microbacterium dextranolyticum</name>
    <dbReference type="NCBI Taxonomy" id="36806"/>
    <lineage>
        <taxon>Bacteria</taxon>
        <taxon>Bacillati</taxon>
        <taxon>Actinomycetota</taxon>
        <taxon>Actinomycetes</taxon>
        <taxon>Micrococcales</taxon>
        <taxon>Microbacteriaceae</taxon>
        <taxon>Microbacterium</taxon>
    </lineage>
</organism>
<keyword evidence="6" id="KW-1185">Reference proteome</keyword>
<reference evidence="5" key="2">
    <citation type="submission" date="2023-01" db="EMBL/GenBank/DDBJ databases">
        <authorList>
            <person name="Sun Q."/>
            <person name="Evtushenko L."/>
        </authorList>
    </citation>
    <scope>NUCLEOTIDE SEQUENCE</scope>
    <source>
        <strain evidence="5">VKM Ac-1940</strain>
    </source>
</reference>
<gene>
    <name evidence="5" type="ORF">GCM10017591_02110</name>
</gene>
<name>A0A9W6HK53_9MICO</name>
<keyword evidence="3" id="KW-0732">Signal</keyword>
<feature type="chain" id="PRO_5040884131" description="Alpha-L-rhamnosidase six-hairpin glycosidase domain-containing protein" evidence="3">
    <location>
        <begin position="33"/>
        <end position="1179"/>
    </location>
</feature>
<protein>
    <recommendedName>
        <fullName evidence="4">Alpha-L-rhamnosidase six-hairpin glycosidase domain-containing protein</fullName>
    </recommendedName>
</protein>
<evidence type="ECO:0000256" key="2">
    <source>
        <dbReference type="SAM" id="Phobius"/>
    </source>
</evidence>
<feature type="compositionally biased region" description="Gly residues" evidence="1">
    <location>
        <begin position="1091"/>
        <end position="1104"/>
    </location>
</feature>
<dbReference type="RefSeq" id="WP_204962649.1">
    <property type="nucleotide sequence ID" value="NZ_BAAAUR010000002.1"/>
</dbReference>
<dbReference type="InterPro" id="IPR008928">
    <property type="entry name" value="6-hairpin_glycosidase_sf"/>
</dbReference>
<evidence type="ECO:0000259" key="4">
    <source>
        <dbReference type="Pfam" id="PF17389"/>
    </source>
</evidence>
<dbReference type="InterPro" id="IPR012341">
    <property type="entry name" value="6hp_glycosidase-like_sf"/>
</dbReference>
<evidence type="ECO:0000256" key="3">
    <source>
        <dbReference type="SAM" id="SignalP"/>
    </source>
</evidence>
<feature type="transmembrane region" description="Helical" evidence="2">
    <location>
        <begin position="1132"/>
        <end position="1153"/>
    </location>
</feature>
<keyword evidence="2" id="KW-1133">Transmembrane helix</keyword>
<feature type="domain" description="Alpha-L-rhamnosidase six-hairpin glycosidase" evidence="4">
    <location>
        <begin position="692"/>
        <end position="798"/>
    </location>
</feature>
<dbReference type="AlphaFoldDB" id="A0A9W6HK53"/>
<sequence length="1179" mass="121351">MKDRTSHRFAARTVAAVLSVGALAIPAQTALAASPPDAASTAPVTVADLADSSSAQQRWISEPDSRIALNPSHSQTDDARPKADNGLDTMFYADQQKRTTDGVVRNTFTQGEAPTSVPPVYDEGDASPLLSETFGEGTSSRWRSTNNGGTISATAQGGVVTPAPGTDWGAVGRDLTLDVDTDPVLLVSVAAAAKWALKIAPEGKGDIVVQNDVATTGTFAYDLKALGIPSGKATIKLFASGNGAATFRAVSVHARPAFVDDFSDLSAWRTNVQSNNGATIAPAASGHGATITSSSRDGFGAVARTVTVDLSASPVLTLAVGPLSTGSQWALKLTGTDGSGDFATIQNDTAATGVFSYDIAALTGRTGVQTFGVKLFSTKTPTPTSATFTRISFHGSNSWTQAPTAATNTWNPQSLDWTGTYGDAGSYSTRDVFVDADTVSRLVSPAGLRGGAPTLTGNFSDAASWDAAGRALTVTRDGFTRAVGFPADAQVLFFDTLAAASLGAGGTTAPTTSSRTWLALLPADRESAIGLGYAYGTGDAPARAAAASAVAGTDTSAVRAALDSRTQEWNDYLARVPAVTDFSLHAVDAVGVSPEAIRAIYYRAFVALAQTVVPPQPESGISHSQVATGKAATYNGGSARNRASASWDSLLGIQYLAYTEPDLAWDSLIGMLADVESDGGLNGESLPSRKAQTAWMLYSVTGDAEKLAQVYPAVKAHMTWSSEHLAWNIDSHFPGGGVSAADERDAEFVNSLAIDLQYAAQSARVLGRDADAEGFTTLRNTLLAQYQEWFFMPDGKAVQYYWTSRPDATYDQRKGTVNYVGTGLHLPGLTDGETAAIMARFDEEYDPSQQFAGTASDALKAPDAQFIAYGLLEHGQTRKAQVYLEATLRDITRTHKFSEVYQAGKNGAEPISRGESPTTFGMAHVIDNLWILNGFRSDEGTPTFVRLPGATGGVSGLNYLGRPLAVGIDGTQIALTGDAAGQPGVCDRVDATEGQSIALSTSCAPVTLSRTSVAAGEKVTLHASKLPASTPVRVELHSDPLLLGTATTTAEGTLDLEVTIPAGVETGAHTVVVTSGVASGQAGLAVTPAGTPGGDDGGTGGTPGSNGTPGAPAGSNGTSTGANGLASTGGDLLSVLLPGLMAAAALAAGLIVLRVSRRRAATADATHGSSRTGSAEHGE</sequence>
<feature type="compositionally biased region" description="Basic and acidic residues" evidence="1">
    <location>
        <begin position="75"/>
        <end position="85"/>
    </location>
</feature>
<evidence type="ECO:0000313" key="5">
    <source>
        <dbReference type="EMBL" id="GLJ94150.1"/>
    </source>
</evidence>
<comment type="caution">
    <text evidence="5">The sequence shown here is derived from an EMBL/GenBank/DDBJ whole genome shotgun (WGS) entry which is preliminary data.</text>
</comment>
<keyword evidence="2" id="KW-0812">Transmembrane</keyword>
<feature type="signal peptide" evidence="3">
    <location>
        <begin position="1"/>
        <end position="32"/>
    </location>
</feature>
<accession>A0A9W6HK53</accession>
<feature type="compositionally biased region" description="Low complexity" evidence="1">
    <location>
        <begin position="1105"/>
        <end position="1115"/>
    </location>
</feature>
<dbReference type="Pfam" id="PF17389">
    <property type="entry name" value="Bac_rhamnosid6H"/>
    <property type="match status" value="1"/>
</dbReference>
<keyword evidence="2" id="KW-0472">Membrane</keyword>
<dbReference type="SUPFAM" id="SSF48208">
    <property type="entry name" value="Six-hairpin glycosidases"/>
    <property type="match status" value="1"/>
</dbReference>
<proteinExistence type="predicted"/>
<dbReference type="InterPro" id="IPR035396">
    <property type="entry name" value="Bac_rhamnosid6H"/>
</dbReference>
<feature type="region of interest" description="Disordered" evidence="1">
    <location>
        <begin position="1084"/>
        <end position="1122"/>
    </location>
</feature>
<evidence type="ECO:0000256" key="1">
    <source>
        <dbReference type="SAM" id="MobiDB-lite"/>
    </source>
</evidence>
<dbReference type="Proteomes" id="UP001142291">
    <property type="component" value="Unassembled WGS sequence"/>
</dbReference>
<reference evidence="5" key="1">
    <citation type="journal article" date="2014" name="Int. J. Syst. Evol. Microbiol.">
        <title>Complete genome sequence of Corynebacterium casei LMG S-19264T (=DSM 44701T), isolated from a smear-ripened cheese.</title>
        <authorList>
            <consortium name="US DOE Joint Genome Institute (JGI-PGF)"/>
            <person name="Walter F."/>
            <person name="Albersmeier A."/>
            <person name="Kalinowski J."/>
            <person name="Ruckert C."/>
        </authorList>
    </citation>
    <scope>NUCLEOTIDE SEQUENCE</scope>
    <source>
        <strain evidence="5">VKM Ac-1940</strain>
    </source>
</reference>
<evidence type="ECO:0000313" key="6">
    <source>
        <dbReference type="Proteomes" id="UP001142291"/>
    </source>
</evidence>
<dbReference type="GO" id="GO:0005975">
    <property type="term" value="P:carbohydrate metabolic process"/>
    <property type="evidence" value="ECO:0007669"/>
    <property type="project" value="InterPro"/>
</dbReference>